<dbReference type="InterPro" id="IPR001789">
    <property type="entry name" value="Sig_transdc_resp-reg_receiver"/>
</dbReference>
<dbReference type="AlphaFoldDB" id="A0AA49JEJ9"/>
<organism evidence="3">
    <name type="scientific">Roseihalotalea indica</name>
    <dbReference type="NCBI Taxonomy" id="2867963"/>
    <lineage>
        <taxon>Bacteria</taxon>
        <taxon>Pseudomonadati</taxon>
        <taxon>Bacteroidota</taxon>
        <taxon>Cytophagia</taxon>
        <taxon>Cytophagales</taxon>
        <taxon>Catalimonadaceae</taxon>
        <taxon>Roseihalotalea</taxon>
    </lineage>
</organism>
<reference evidence="3" key="1">
    <citation type="journal article" date="2023" name="Comput. Struct. Biotechnol. J.">
        <title>Discovery of a novel marine Bacteroidetes with a rich repertoire of carbohydrate-active enzymes.</title>
        <authorList>
            <person name="Chen B."/>
            <person name="Liu G."/>
            <person name="Chen Q."/>
            <person name="Wang H."/>
            <person name="Liu L."/>
            <person name="Tang K."/>
        </authorList>
    </citation>
    <scope>NUCLEOTIDE SEQUENCE</scope>
    <source>
        <strain evidence="3">TK19036</strain>
    </source>
</reference>
<feature type="domain" description="Response regulatory" evidence="2">
    <location>
        <begin position="4"/>
        <end position="118"/>
    </location>
</feature>
<dbReference type="SMART" id="SM00448">
    <property type="entry name" value="REC"/>
    <property type="match status" value="1"/>
</dbReference>
<feature type="modified residue" description="4-aspartylphosphate" evidence="1">
    <location>
        <position position="57"/>
    </location>
</feature>
<dbReference type="GO" id="GO:0000160">
    <property type="term" value="P:phosphorelay signal transduction system"/>
    <property type="evidence" value="ECO:0007669"/>
    <property type="project" value="InterPro"/>
</dbReference>
<dbReference type="PANTHER" id="PTHR44520:SF2">
    <property type="entry name" value="RESPONSE REGULATOR RCP1"/>
    <property type="match status" value="1"/>
</dbReference>
<evidence type="ECO:0000256" key="1">
    <source>
        <dbReference type="PROSITE-ProRule" id="PRU00169"/>
    </source>
</evidence>
<reference evidence="3" key="2">
    <citation type="journal article" date="2024" name="Antonie Van Leeuwenhoek">
        <title>Roseihalotalea indica gen. nov., sp. nov., a halophilic Bacteroidetes from mesopelagic Southwest Indian Ocean with higher carbohydrate metabolic potential.</title>
        <authorList>
            <person name="Chen B."/>
            <person name="Zhang M."/>
            <person name="Lin D."/>
            <person name="Ye J."/>
            <person name="Tang K."/>
        </authorList>
    </citation>
    <scope>NUCLEOTIDE SEQUENCE</scope>
    <source>
        <strain evidence="3">TK19036</strain>
    </source>
</reference>
<dbReference type="PANTHER" id="PTHR44520">
    <property type="entry name" value="RESPONSE REGULATOR RCP1-RELATED"/>
    <property type="match status" value="1"/>
</dbReference>
<dbReference type="SUPFAM" id="SSF52172">
    <property type="entry name" value="CheY-like"/>
    <property type="match status" value="1"/>
</dbReference>
<keyword evidence="1" id="KW-0597">Phosphoprotein</keyword>
<dbReference type="PROSITE" id="PS50110">
    <property type="entry name" value="RESPONSE_REGULATORY"/>
    <property type="match status" value="1"/>
</dbReference>
<dbReference type="InterPro" id="IPR052893">
    <property type="entry name" value="TCS_response_regulator"/>
</dbReference>
<sequence length="118" mass="13314">MLDKIFLIDDDPVTNFINEDIIVELHLVDQIEVFTEAKDALACLHKCPREPDLILLDLNMPGFNGFDFIEALQTVISQIKIVVLTSSKLNHDLERLKALGITNILSKPLTKEKMLSVV</sequence>
<evidence type="ECO:0000259" key="2">
    <source>
        <dbReference type="PROSITE" id="PS50110"/>
    </source>
</evidence>
<evidence type="ECO:0000313" key="3">
    <source>
        <dbReference type="EMBL" id="WKN37391.1"/>
    </source>
</evidence>
<proteinExistence type="predicted"/>
<accession>A0AA49JEJ9</accession>
<gene>
    <name evidence="3" type="ORF">K4G66_01545</name>
</gene>
<dbReference type="EMBL" id="CP120682">
    <property type="protein sequence ID" value="WKN37391.1"/>
    <property type="molecule type" value="Genomic_DNA"/>
</dbReference>
<name>A0AA49JEJ9_9BACT</name>
<dbReference type="InterPro" id="IPR011006">
    <property type="entry name" value="CheY-like_superfamily"/>
</dbReference>
<dbReference type="Pfam" id="PF00072">
    <property type="entry name" value="Response_reg"/>
    <property type="match status" value="1"/>
</dbReference>
<dbReference type="Gene3D" id="3.40.50.2300">
    <property type="match status" value="1"/>
</dbReference>
<protein>
    <submittedName>
        <fullName evidence="3">Response regulator</fullName>
    </submittedName>
</protein>